<dbReference type="AlphaFoldDB" id="A0A0E9PVY9"/>
<organism evidence="1">
    <name type="scientific">Anguilla anguilla</name>
    <name type="common">European freshwater eel</name>
    <name type="synonym">Muraena anguilla</name>
    <dbReference type="NCBI Taxonomy" id="7936"/>
    <lineage>
        <taxon>Eukaryota</taxon>
        <taxon>Metazoa</taxon>
        <taxon>Chordata</taxon>
        <taxon>Craniata</taxon>
        <taxon>Vertebrata</taxon>
        <taxon>Euteleostomi</taxon>
        <taxon>Actinopterygii</taxon>
        <taxon>Neopterygii</taxon>
        <taxon>Teleostei</taxon>
        <taxon>Anguilliformes</taxon>
        <taxon>Anguillidae</taxon>
        <taxon>Anguilla</taxon>
    </lineage>
</organism>
<proteinExistence type="predicted"/>
<accession>A0A0E9PVY9</accession>
<name>A0A0E9PVY9_ANGAN</name>
<evidence type="ECO:0000313" key="1">
    <source>
        <dbReference type="EMBL" id="JAH08761.1"/>
    </source>
</evidence>
<sequence>MIFSPVKMYTYIHIFIHFQYLQGY</sequence>
<dbReference type="EMBL" id="GBXM01099816">
    <property type="protein sequence ID" value="JAH08761.1"/>
    <property type="molecule type" value="Transcribed_RNA"/>
</dbReference>
<reference evidence="1" key="1">
    <citation type="submission" date="2014-11" db="EMBL/GenBank/DDBJ databases">
        <authorList>
            <person name="Amaro Gonzalez C."/>
        </authorList>
    </citation>
    <scope>NUCLEOTIDE SEQUENCE</scope>
</reference>
<reference evidence="1" key="2">
    <citation type="journal article" date="2015" name="Fish Shellfish Immunol.">
        <title>Early steps in the European eel (Anguilla anguilla)-Vibrio vulnificus interaction in the gills: Role of the RtxA13 toxin.</title>
        <authorList>
            <person name="Callol A."/>
            <person name="Pajuelo D."/>
            <person name="Ebbesson L."/>
            <person name="Teles M."/>
            <person name="MacKenzie S."/>
            <person name="Amaro C."/>
        </authorList>
    </citation>
    <scope>NUCLEOTIDE SEQUENCE</scope>
</reference>
<protein>
    <submittedName>
        <fullName evidence="1">Uncharacterized protein</fullName>
    </submittedName>
</protein>